<dbReference type="PIRSF" id="PIRSF002849">
    <property type="entry name" value="AAA_ATPase_chaperone_MoxR_prd"/>
    <property type="match status" value="1"/>
</dbReference>
<dbReference type="KEGG" id="tal:Thal_1003"/>
<dbReference type="STRING" id="638303.Thal_1003"/>
<comment type="similarity">
    <text evidence="3">Belongs to the MoxR family.</text>
</comment>
<dbReference type="GO" id="GO:0005524">
    <property type="term" value="F:ATP binding"/>
    <property type="evidence" value="ECO:0007669"/>
    <property type="project" value="UniProtKB-KW"/>
</dbReference>
<dbReference type="EMBL" id="CP001931">
    <property type="protein sequence ID" value="ADC89635.1"/>
    <property type="molecule type" value="Genomic_DNA"/>
</dbReference>
<protein>
    <submittedName>
        <fullName evidence="5">ATPase associated with various cellular activities AAA_3</fullName>
    </submittedName>
</protein>
<dbReference type="Proteomes" id="UP000002043">
    <property type="component" value="Chromosome"/>
</dbReference>
<dbReference type="GO" id="GO:0016887">
    <property type="term" value="F:ATP hydrolysis activity"/>
    <property type="evidence" value="ECO:0007669"/>
    <property type="project" value="InterPro"/>
</dbReference>
<organism evidence="5 6">
    <name type="scientific">Thermocrinis albus (strain DSM 14484 / JCM 11386 / HI 11/12)</name>
    <dbReference type="NCBI Taxonomy" id="638303"/>
    <lineage>
        <taxon>Bacteria</taxon>
        <taxon>Pseudomonadati</taxon>
        <taxon>Aquificota</taxon>
        <taxon>Aquificia</taxon>
        <taxon>Aquificales</taxon>
        <taxon>Aquificaceae</taxon>
        <taxon>Thermocrinis</taxon>
    </lineage>
</organism>
<evidence type="ECO:0000256" key="3">
    <source>
        <dbReference type="ARBA" id="ARBA00061607"/>
    </source>
</evidence>
<keyword evidence="2" id="KW-0067">ATP-binding</keyword>
<evidence type="ECO:0000313" key="6">
    <source>
        <dbReference type="Proteomes" id="UP000002043"/>
    </source>
</evidence>
<reference evidence="6" key="1">
    <citation type="journal article" date="2010" name="Stand. Genomic Sci.">
        <title>Complete genome sequence of Thermocrinis albus type strain (HI 11/12T).</title>
        <authorList>
            <person name="Wirth R."/>
            <person name="Sikorski J."/>
            <person name="Brambilla E."/>
            <person name="Misra M."/>
            <person name="Lapidus A."/>
            <person name="Copeland A."/>
            <person name="Nolan M."/>
            <person name="Lucas S."/>
            <person name="Chen F."/>
            <person name="Tice H."/>
            <person name="Cheng J.F."/>
            <person name="Han C."/>
            <person name="Detter J.C."/>
            <person name="Tapia R."/>
            <person name="Bruce D."/>
            <person name="Goodwin L."/>
            <person name="Pitluck S."/>
            <person name="Pati A."/>
            <person name="Anderson I."/>
            <person name="Ivanova N."/>
            <person name="Mavromatis K."/>
            <person name="Mikhailova N."/>
            <person name="Chen A."/>
            <person name="Palaniappan K."/>
            <person name="Bilek Y."/>
            <person name="Hader T."/>
            <person name="Land M."/>
            <person name="Hauser L."/>
            <person name="Chang Y.J."/>
            <person name="Jeffries C.D."/>
            <person name="Tindall B.J."/>
            <person name="Rohde M."/>
            <person name="Goker M."/>
            <person name="Bristow J."/>
            <person name="Eisen J.A."/>
            <person name="Markowitz V."/>
            <person name="Hugenholtz P."/>
            <person name="Kyrpides N.C."/>
            <person name="Klenk H.P."/>
        </authorList>
    </citation>
    <scope>NUCLEOTIDE SEQUENCE [LARGE SCALE GENOMIC DNA]</scope>
    <source>
        <strain evidence="6">DSM 14484 / JCM 11386 / HI 11/12</strain>
    </source>
</reference>
<sequence>MLDVERVIASVEQVIKGKRDVILNSLVCFLSGGHLLLEDVPGVGKTTLALALAKSLGLSFARIQFTSDLLPSDILGINVYDQSKRSFVFKHGPIFHNILLADEINRATPKTQSALLEAMAEGKVSVDGVTYELPKPFFVIATQNPLEQHGTFPLPESQLDRFSMCLSIGYPDPETEALILRGENLLHKLERLQPVVRLQDILSTMEHISRFYVSQEVAKLAVEIATETRNHPNVIMGVSTRGLVHLISCAKALAFIRGRDFVVPEDVIDLAPVCLSHRIVVREGSDGRTVMEEILQRIRRKQVYT</sequence>
<dbReference type="Pfam" id="PF07726">
    <property type="entry name" value="AAA_3"/>
    <property type="match status" value="1"/>
</dbReference>
<name>D3SLK5_THEAH</name>
<dbReference type="AlphaFoldDB" id="D3SLK5"/>
<dbReference type="CDD" id="cd00009">
    <property type="entry name" value="AAA"/>
    <property type="match status" value="1"/>
</dbReference>
<dbReference type="PANTHER" id="PTHR42759">
    <property type="entry name" value="MOXR FAMILY PROTEIN"/>
    <property type="match status" value="1"/>
</dbReference>
<proteinExistence type="inferred from homology"/>
<dbReference type="SMART" id="SM00382">
    <property type="entry name" value="AAA"/>
    <property type="match status" value="1"/>
</dbReference>
<dbReference type="InterPro" id="IPR027417">
    <property type="entry name" value="P-loop_NTPase"/>
</dbReference>
<evidence type="ECO:0000256" key="1">
    <source>
        <dbReference type="ARBA" id="ARBA00022741"/>
    </source>
</evidence>
<dbReference type="Pfam" id="PF17863">
    <property type="entry name" value="AAA_lid_2"/>
    <property type="match status" value="1"/>
</dbReference>
<gene>
    <name evidence="5" type="ordered locus">Thal_1003</name>
</gene>
<dbReference type="InterPro" id="IPR050764">
    <property type="entry name" value="CbbQ/NirQ/NorQ/GpvN"/>
</dbReference>
<dbReference type="FunFam" id="3.40.50.300:FF:000640">
    <property type="entry name" value="MoxR family ATPase"/>
    <property type="match status" value="1"/>
</dbReference>
<accession>D3SLK5</accession>
<feature type="domain" description="AAA+ ATPase" evidence="4">
    <location>
        <begin position="31"/>
        <end position="172"/>
    </location>
</feature>
<keyword evidence="6" id="KW-1185">Reference proteome</keyword>
<dbReference type="InterPro" id="IPR003593">
    <property type="entry name" value="AAA+_ATPase"/>
</dbReference>
<evidence type="ECO:0000313" key="5">
    <source>
        <dbReference type="EMBL" id="ADC89635.1"/>
    </source>
</evidence>
<keyword evidence="1" id="KW-0547">Nucleotide-binding</keyword>
<dbReference type="Gene3D" id="3.40.50.300">
    <property type="entry name" value="P-loop containing nucleotide triphosphate hydrolases"/>
    <property type="match status" value="1"/>
</dbReference>
<evidence type="ECO:0000259" key="4">
    <source>
        <dbReference type="SMART" id="SM00382"/>
    </source>
</evidence>
<dbReference type="Gene3D" id="1.10.8.80">
    <property type="entry name" value="Magnesium chelatase subunit I, C-Terminal domain"/>
    <property type="match status" value="1"/>
</dbReference>
<dbReference type="PANTHER" id="PTHR42759:SF5">
    <property type="entry name" value="METHANOL DEHYDROGENASE REGULATOR"/>
    <property type="match status" value="1"/>
</dbReference>
<evidence type="ECO:0000256" key="2">
    <source>
        <dbReference type="ARBA" id="ARBA00022840"/>
    </source>
</evidence>
<dbReference type="SUPFAM" id="SSF52540">
    <property type="entry name" value="P-loop containing nucleoside triphosphate hydrolases"/>
    <property type="match status" value="1"/>
</dbReference>
<dbReference type="RefSeq" id="WP_012992041.1">
    <property type="nucleotide sequence ID" value="NC_013894.1"/>
</dbReference>
<dbReference type="HOGENOM" id="CLU_034716_2_2_0"/>
<dbReference type="InterPro" id="IPR011703">
    <property type="entry name" value="ATPase_AAA-3"/>
</dbReference>
<dbReference type="eggNOG" id="COG0714">
    <property type="taxonomic scope" value="Bacteria"/>
</dbReference>
<dbReference type="InterPro" id="IPR041628">
    <property type="entry name" value="ChlI/MoxR_AAA_lid"/>
</dbReference>